<dbReference type="Proteomes" id="UP000468735">
    <property type="component" value="Unassembled WGS sequence"/>
</dbReference>
<dbReference type="InterPro" id="IPR036736">
    <property type="entry name" value="ACP-like_sf"/>
</dbReference>
<dbReference type="PROSITE" id="PS50075">
    <property type="entry name" value="CARRIER"/>
    <property type="match status" value="1"/>
</dbReference>
<reference evidence="4 5" key="1">
    <citation type="submission" date="2019-09" db="EMBL/GenBank/DDBJ databases">
        <title>Actinomadura physcomitrii sp. nov., a novel actinomycete isolated from moss [Physcomitrium sphaericum (Ludw) Fuernr].</title>
        <authorList>
            <person name="Zhuang X."/>
            <person name="Liu C."/>
        </authorList>
    </citation>
    <scope>NUCLEOTIDE SEQUENCE [LARGE SCALE GENOMIC DNA]</scope>
    <source>
        <strain evidence="4 5">HMC1</strain>
    </source>
</reference>
<dbReference type="AlphaFoldDB" id="A0A6H9YV94"/>
<dbReference type="SUPFAM" id="SSF47336">
    <property type="entry name" value="ACP-like"/>
    <property type="match status" value="1"/>
</dbReference>
<dbReference type="InterPro" id="IPR020806">
    <property type="entry name" value="PKS_PP-bd"/>
</dbReference>
<dbReference type="InterPro" id="IPR009081">
    <property type="entry name" value="PP-bd_ACP"/>
</dbReference>
<organism evidence="4 5">
    <name type="scientific">Actinomadura rudentiformis</name>
    <dbReference type="NCBI Taxonomy" id="359158"/>
    <lineage>
        <taxon>Bacteria</taxon>
        <taxon>Bacillati</taxon>
        <taxon>Actinomycetota</taxon>
        <taxon>Actinomycetes</taxon>
        <taxon>Streptosporangiales</taxon>
        <taxon>Thermomonosporaceae</taxon>
        <taxon>Actinomadura</taxon>
    </lineage>
</organism>
<accession>A0A6H9YV94</accession>
<evidence type="ECO:0000256" key="1">
    <source>
        <dbReference type="ARBA" id="ARBA00022450"/>
    </source>
</evidence>
<dbReference type="Gene3D" id="1.10.1200.10">
    <property type="entry name" value="ACP-like"/>
    <property type="match status" value="1"/>
</dbReference>
<dbReference type="GO" id="GO:0031177">
    <property type="term" value="F:phosphopantetheine binding"/>
    <property type="evidence" value="ECO:0007669"/>
    <property type="project" value="InterPro"/>
</dbReference>
<evidence type="ECO:0000313" key="4">
    <source>
        <dbReference type="EMBL" id="KAB2343809.1"/>
    </source>
</evidence>
<comment type="caution">
    <text evidence="4">The sequence shown here is derived from an EMBL/GenBank/DDBJ whole genome shotgun (WGS) entry which is preliminary data.</text>
</comment>
<keyword evidence="5" id="KW-1185">Reference proteome</keyword>
<dbReference type="OrthoDB" id="3400287at2"/>
<keyword evidence="1" id="KW-0596">Phosphopantetheine</keyword>
<proteinExistence type="predicted"/>
<sequence length="116" mass="13441">MLAIERLHELPLSERREELEELVVTEFRTTLMMTDDEDLPFDMSYFELGFTSLGLTEIKERLETQLGRRVSTNVLFNSPTMERLLAYLADEVLADLFQGREATSRSADLRVRPASR</sequence>
<evidence type="ECO:0000313" key="5">
    <source>
        <dbReference type="Proteomes" id="UP000468735"/>
    </source>
</evidence>
<gene>
    <name evidence="4" type="ORF">F8566_33850</name>
</gene>
<dbReference type="EMBL" id="WBMT01000018">
    <property type="protein sequence ID" value="KAB2343809.1"/>
    <property type="molecule type" value="Genomic_DNA"/>
</dbReference>
<dbReference type="Pfam" id="PF00550">
    <property type="entry name" value="PP-binding"/>
    <property type="match status" value="1"/>
</dbReference>
<evidence type="ECO:0000259" key="3">
    <source>
        <dbReference type="PROSITE" id="PS50075"/>
    </source>
</evidence>
<protein>
    <recommendedName>
        <fullName evidence="3">Carrier domain-containing protein</fullName>
    </recommendedName>
</protein>
<feature type="domain" description="Carrier" evidence="3">
    <location>
        <begin position="17"/>
        <end position="92"/>
    </location>
</feature>
<keyword evidence="2" id="KW-0597">Phosphoprotein</keyword>
<dbReference type="SMART" id="SM00823">
    <property type="entry name" value="PKS_PP"/>
    <property type="match status" value="1"/>
</dbReference>
<name>A0A6H9YV94_9ACTN</name>
<evidence type="ECO:0000256" key="2">
    <source>
        <dbReference type="ARBA" id="ARBA00022553"/>
    </source>
</evidence>